<organism evidence="4">
    <name type="scientific">Theileria annulata</name>
    <dbReference type="NCBI Taxonomy" id="5874"/>
    <lineage>
        <taxon>Eukaryota</taxon>
        <taxon>Sar</taxon>
        <taxon>Alveolata</taxon>
        <taxon>Apicomplexa</taxon>
        <taxon>Aconoidasida</taxon>
        <taxon>Piroplasmida</taxon>
        <taxon>Theileriidae</taxon>
        <taxon>Theileria</taxon>
    </lineage>
</organism>
<gene>
    <name evidence="4" type="ORF">TAT_000233800</name>
    <name evidence="3" type="ORF">TAV_000233900</name>
</gene>
<dbReference type="EMBL" id="UIVS01000003">
    <property type="protein sequence ID" value="SVP92543.1"/>
    <property type="molecule type" value="Genomic_DNA"/>
</dbReference>
<proteinExistence type="predicted"/>
<feature type="region of interest" description="Disordered" evidence="1">
    <location>
        <begin position="640"/>
        <end position="679"/>
    </location>
</feature>
<accession>A0A3B0MT35</accession>
<dbReference type="VEuPathDB" id="PiroplasmaDB:TA03300"/>
<feature type="compositionally biased region" description="Basic and acidic residues" evidence="1">
    <location>
        <begin position="640"/>
        <end position="652"/>
    </location>
</feature>
<evidence type="ECO:0000256" key="1">
    <source>
        <dbReference type="SAM" id="MobiDB-lite"/>
    </source>
</evidence>
<feature type="signal peptide" evidence="2">
    <location>
        <begin position="1"/>
        <end position="19"/>
    </location>
</feature>
<evidence type="ECO:0000313" key="4">
    <source>
        <dbReference type="EMBL" id="SVP93347.1"/>
    </source>
</evidence>
<sequence length="679" mass="77951">MYLVVLIFGILADLSCVSGTTGVIDISDVGQRNLFSGPSKLGEAMFYKLTCNYNGSYSNVFDGSERLFPIRSHTRLVGLVLATKNESPELLQVMYSDVAKDYSYRSLYYFKDENHWKLTDSVTYKSHLLKLKNNQTNFNIKDKHNKYFYTHNTENSVNGTNNSDTMNKSLENGTTRYYLKDGMELDKVCNGDVVIWENDLKYDFKYLELSEGLSGPESLTIHYSNHHNQHSNQYSNQYSNYFSNYTTNDLSNYLTNSFQHYKKIAGRWVHDLLTTNIIISNKNQENDTTSEDKVERQNIGDLIVGVKRLLLKDALNLDVENPMAGVVLNLKSDEKFDCNLTVNGYQYYGLSTYELLQPSGCNLTSIFDQGDVIFEHDNEYTSSYFQVAKFNFTNRHPNLLVSVTESNTLSNALTSDYNNTIKNTFHIKSYPRQSDDPPDNTNTNSKGKISFHSKFKYYYIIYSIYNTSIYNYIHNSNIVYIGVWECVEFNLYNRLLNDLLQLVTSLEMKKLFDSPPVTVNVTPSTPSLDYGGLEPFTYDLSNPVEPRLEQDFVLTEPDLIKMKPQPGYAVNVIVDGDNVLWEQTVDGPGCHLVFIYRSENSLLSHIVTNSNPDPHFFFKFNGQSWYPISRDQYEDFKLKDTKGKGKKQHYDEYSSTLTDNSNTTTSDSEKMSDVSVDEL</sequence>
<feature type="compositionally biased region" description="Low complexity" evidence="1">
    <location>
        <begin position="654"/>
        <end position="666"/>
    </location>
</feature>
<evidence type="ECO:0008006" key="5">
    <source>
        <dbReference type="Google" id="ProtNLM"/>
    </source>
</evidence>
<name>A0A3B0MT35_THEAN</name>
<dbReference type="Pfam" id="PF04385">
    <property type="entry name" value="FAINT"/>
    <property type="match status" value="1"/>
</dbReference>
<dbReference type="InterPro" id="IPR007480">
    <property type="entry name" value="DUF529"/>
</dbReference>
<reference evidence="4" key="1">
    <citation type="submission" date="2018-07" db="EMBL/GenBank/DDBJ databases">
        <authorList>
            <person name="Quirk P.G."/>
            <person name="Krulwich T.A."/>
        </authorList>
    </citation>
    <scope>NUCLEOTIDE SEQUENCE</scope>
    <source>
        <strain evidence="4">Anand</strain>
    </source>
</reference>
<keyword evidence="2" id="KW-0732">Signal</keyword>
<dbReference type="EMBL" id="UIVT01000003">
    <property type="protein sequence ID" value="SVP93347.1"/>
    <property type="molecule type" value="Genomic_DNA"/>
</dbReference>
<feature type="chain" id="PRO_5036076017" description="SfiI-subtelomeric related protein family member" evidence="2">
    <location>
        <begin position="20"/>
        <end position="679"/>
    </location>
</feature>
<evidence type="ECO:0000313" key="3">
    <source>
        <dbReference type="EMBL" id="SVP92543.1"/>
    </source>
</evidence>
<dbReference type="AlphaFoldDB" id="A0A3B0MT35"/>
<evidence type="ECO:0000256" key="2">
    <source>
        <dbReference type="SAM" id="SignalP"/>
    </source>
</evidence>
<protein>
    <recommendedName>
        <fullName evidence="5">SfiI-subtelomeric related protein family member</fullName>
    </recommendedName>
</protein>